<dbReference type="Gene3D" id="2.60.40.10">
    <property type="entry name" value="Immunoglobulins"/>
    <property type="match status" value="5"/>
</dbReference>
<dbReference type="SMART" id="SM00630">
    <property type="entry name" value="Sema"/>
    <property type="match status" value="1"/>
</dbReference>
<evidence type="ECO:0000256" key="10">
    <source>
        <dbReference type="ARBA" id="ARBA00023136"/>
    </source>
</evidence>
<evidence type="ECO:0000259" key="17">
    <source>
        <dbReference type="PROSITE" id="PS51004"/>
    </source>
</evidence>
<dbReference type="InterPro" id="IPR041019">
    <property type="entry name" value="TIG1_plexin"/>
</dbReference>
<evidence type="ECO:0000256" key="2">
    <source>
        <dbReference type="ARBA" id="ARBA00010297"/>
    </source>
</evidence>
<dbReference type="PANTHER" id="PTHR22625:SF70">
    <property type="entry name" value="PLEXIN A, ISOFORM A"/>
    <property type="match status" value="1"/>
</dbReference>
<dbReference type="SMART" id="SM00423">
    <property type="entry name" value="PSI"/>
    <property type="match status" value="3"/>
</dbReference>
<feature type="chain" id="PRO_5035892093" evidence="16">
    <location>
        <begin position="28"/>
        <end position="1941"/>
    </location>
</feature>
<dbReference type="InterPro" id="IPR002909">
    <property type="entry name" value="IPT_dom"/>
</dbReference>
<keyword evidence="19" id="KW-1185">Reference proteome</keyword>
<dbReference type="GO" id="GO:0002116">
    <property type="term" value="C:semaphorin receptor complex"/>
    <property type="evidence" value="ECO:0007669"/>
    <property type="project" value="TreeGrafter"/>
</dbReference>
<evidence type="ECO:0000256" key="16">
    <source>
        <dbReference type="SAM" id="SignalP"/>
    </source>
</evidence>
<dbReference type="Pfam" id="PF18020">
    <property type="entry name" value="TIG_2"/>
    <property type="match status" value="1"/>
</dbReference>
<dbReference type="Pfam" id="PF17960">
    <property type="entry name" value="TIG_plexin"/>
    <property type="match status" value="1"/>
</dbReference>
<proteinExistence type="inferred from homology"/>
<dbReference type="SUPFAM" id="SSF48350">
    <property type="entry name" value="GTPase activation domain, GAP"/>
    <property type="match status" value="1"/>
</dbReference>
<comment type="caution">
    <text evidence="18">The sequence shown here is derived from an EMBL/GenBank/DDBJ whole genome shotgun (WGS) entry which is preliminary data.</text>
</comment>
<comment type="similarity">
    <text evidence="2">Belongs to the plexin family.</text>
</comment>
<dbReference type="InterPro" id="IPR013783">
    <property type="entry name" value="Ig-like_fold"/>
</dbReference>
<dbReference type="Pfam" id="PF20170">
    <property type="entry name" value="Plexin_RBD"/>
    <property type="match status" value="1"/>
</dbReference>
<keyword evidence="13" id="KW-0325">Glycoprotein</keyword>
<keyword evidence="6 16" id="KW-0732">Signal</keyword>
<dbReference type="GO" id="GO:0120025">
    <property type="term" value="C:plasma membrane bounded cell projection"/>
    <property type="evidence" value="ECO:0007669"/>
    <property type="project" value="UniProtKB-ARBA"/>
</dbReference>
<evidence type="ECO:0000256" key="6">
    <source>
        <dbReference type="ARBA" id="ARBA00022729"/>
    </source>
</evidence>
<dbReference type="OrthoDB" id="9987283at2759"/>
<organism evidence="18 19">
    <name type="scientific">Argiope bruennichi</name>
    <name type="common">Wasp spider</name>
    <name type="synonym">Aranea bruennichi</name>
    <dbReference type="NCBI Taxonomy" id="94029"/>
    <lineage>
        <taxon>Eukaryota</taxon>
        <taxon>Metazoa</taxon>
        <taxon>Ecdysozoa</taxon>
        <taxon>Arthropoda</taxon>
        <taxon>Chelicerata</taxon>
        <taxon>Arachnida</taxon>
        <taxon>Araneae</taxon>
        <taxon>Araneomorphae</taxon>
        <taxon>Entelegynae</taxon>
        <taxon>Araneoidea</taxon>
        <taxon>Araneidae</taxon>
        <taxon>Argiope</taxon>
    </lineage>
</organism>
<dbReference type="InterPro" id="IPR002165">
    <property type="entry name" value="Plexin_repeat"/>
</dbReference>
<comment type="caution">
    <text evidence="14">Lacks conserved residue(s) required for the propagation of feature annotation.</text>
</comment>
<dbReference type="Pfam" id="PF01437">
    <property type="entry name" value="PSI"/>
    <property type="match status" value="1"/>
</dbReference>
<dbReference type="FunFam" id="2.130.10.10:FF:000451">
    <property type="entry name" value="Plexin A4, B"/>
    <property type="match status" value="1"/>
</dbReference>
<evidence type="ECO:0000256" key="1">
    <source>
        <dbReference type="ARBA" id="ARBA00004251"/>
    </source>
</evidence>
<dbReference type="SUPFAM" id="SSF81296">
    <property type="entry name" value="E set domains"/>
    <property type="match status" value="4"/>
</dbReference>
<dbReference type="EMBL" id="JABXBU010000030">
    <property type="protein sequence ID" value="KAF8785201.1"/>
    <property type="molecule type" value="Genomic_DNA"/>
</dbReference>
<dbReference type="CDD" id="cd00603">
    <property type="entry name" value="IPT_PCSR"/>
    <property type="match status" value="1"/>
</dbReference>
<dbReference type="GO" id="GO:0007399">
    <property type="term" value="P:nervous system development"/>
    <property type="evidence" value="ECO:0007669"/>
    <property type="project" value="UniProtKB-KW"/>
</dbReference>
<dbReference type="Proteomes" id="UP000807504">
    <property type="component" value="Unassembled WGS sequence"/>
</dbReference>
<evidence type="ECO:0000256" key="4">
    <source>
        <dbReference type="ARBA" id="ARBA00022475"/>
    </source>
</evidence>
<feature type="domain" description="Sema" evidence="17">
    <location>
        <begin position="23"/>
        <end position="493"/>
    </location>
</feature>
<accession>A0A8T0F2Z1</accession>
<dbReference type="Pfam" id="PF01833">
    <property type="entry name" value="TIG"/>
    <property type="match status" value="2"/>
</dbReference>
<dbReference type="CDD" id="cd12790">
    <property type="entry name" value="RasGAP_plexin_A"/>
    <property type="match status" value="1"/>
</dbReference>
<keyword evidence="4" id="KW-1003">Cell membrane</keyword>
<dbReference type="GO" id="GO:0005886">
    <property type="term" value="C:plasma membrane"/>
    <property type="evidence" value="ECO:0007669"/>
    <property type="project" value="UniProtKB-SubCell"/>
</dbReference>
<evidence type="ECO:0000256" key="13">
    <source>
        <dbReference type="ARBA" id="ARBA00023180"/>
    </source>
</evidence>
<evidence type="ECO:0000256" key="8">
    <source>
        <dbReference type="ARBA" id="ARBA00022902"/>
    </source>
</evidence>
<dbReference type="SMART" id="SM00429">
    <property type="entry name" value="IPT"/>
    <property type="match status" value="3"/>
</dbReference>
<dbReference type="PANTHER" id="PTHR22625">
    <property type="entry name" value="PLEXIN"/>
    <property type="match status" value="1"/>
</dbReference>
<evidence type="ECO:0000256" key="9">
    <source>
        <dbReference type="ARBA" id="ARBA00022989"/>
    </source>
</evidence>
<keyword evidence="5 15" id="KW-0812">Transmembrane</keyword>
<dbReference type="CDD" id="cd11236">
    <property type="entry name" value="Sema_plexin_like"/>
    <property type="match status" value="1"/>
</dbReference>
<dbReference type="SUPFAM" id="SSF101912">
    <property type="entry name" value="Sema domain"/>
    <property type="match status" value="1"/>
</dbReference>
<evidence type="ECO:0000256" key="7">
    <source>
        <dbReference type="ARBA" id="ARBA00022737"/>
    </source>
</evidence>
<dbReference type="InterPro" id="IPR001627">
    <property type="entry name" value="Semap_dom"/>
</dbReference>
<feature type="transmembrane region" description="Helical" evidence="15">
    <location>
        <begin position="1391"/>
        <end position="1409"/>
    </location>
</feature>
<evidence type="ECO:0000313" key="18">
    <source>
        <dbReference type="EMBL" id="KAF8785201.1"/>
    </source>
</evidence>
<dbReference type="SUPFAM" id="SSF103575">
    <property type="entry name" value="Plexin repeat"/>
    <property type="match status" value="1"/>
</dbReference>
<dbReference type="FunFam" id="1.10.506.10:FF:000005">
    <property type="entry name" value="Plexin A1"/>
    <property type="match status" value="1"/>
</dbReference>
<keyword evidence="11" id="KW-1015">Disulfide bond</keyword>
<dbReference type="GO" id="GO:0017154">
    <property type="term" value="F:semaphorin receptor activity"/>
    <property type="evidence" value="ECO:0007669"/>
    <property type="project" value="InterPro"/>
</dbReference>
<dbReference type="Pfam" id="PF01403">
    <property type="entry name" value="Sema"/>
    <property type="match status" value="1"/>
</dbReference>
<dbReference type="FunFam" id="2.60.40.10:FF:001407">
    <property type="entry name" value="Plexin A, isoform B"/>
    <property type="match status" value="1"/>
</dbReference>
<dbReference type="Gene3D" id="3.10.20.90">
    <property type="entry name" value="Phosphatidylinositol 3-kinase Catalytic Subunit, Chain A, domain 1"/>
    <property type="match status" value="1"/>
</dbReference>
<dbReference type="InterPro" id="IPR031148">
    <property type="entry name" value="Plexin"/>
</dbReference>
<keyword evidence="8" id="KW-0524">Neurogenesis</keyword>
<dbReference type="InterPro" id="IPR014756">
    <property type="entry name" value="Ig_E-set"/>
</dbReference>
<name>A0A8T0F2Z1_ARGBR</name>
<dbReference type="GO" id="GO:0030334">
    <property type="term" value="P:regulation of cell migration"/>
    <property type="evidence" value="ECO:0007669"/>
    <property type="project" value="TreeGrafter"/>
</dbReference>
<dbReference type="InterPro" id="IPR015943">
    <property type="entry name" value="WD40/YVTN_repeat-like_dom_sf"/>
</dbReference>
<evidence type="ECO:0000256" key="5">
    <source>
        <dbReference type="ARBA" id="ARBA00022692"/>
    </source>
</evidence>
<feature type="transmembrane region" description="Helical" evidence="15">
    <location>
        <begin position="1275"/>
        <end position="1297"/>
    </location>
</feature>
<evidence type="ECO:0000256" key="11">
    <source>
        <dbReference type="ARBA" id="ARBA00023157"/>
    </source>
</evidence>
<keyword evidence="7" id="KW-0677">Repeat</keyword>
<evidence type="ECO:0000256" key="12">
    <source>
        <dbReference type="ARBA" id="ARBA00023170"/>
    </source>
</evidence>
<protein>
    <submittedName>
        <fullName evidence="18">Plexin-A2 like protein</fullName>
    </submittedName>
</protein>
<dbReference type="GO" id="GO:0009653">
    <property type="term" value="P:anatomical structure morphogenesis"/>
    <property type="evidence" value="ECO:0007669"/>
    <property type="project" value="UniProtKB-ARBA"/>
</dbReference>
<sequence length="1941" mass="216892">MQARRRIKQSISPLLLLFLFVPPMVLSQQDLEDENFAVFEDPMTEKFNHLTVHDYTEKVYIGAVNRIYQLSRDLKLEAIAVMGPQDDSPKCPVTRICPNEAKRPTDYHNKALVIDYPQSRLIACGSLFQGICTVHNLNDVTNFVTPANESVVANNSTASTVAFIAQGPKSLPRMHVLYVGVSYTGNGPYRSDVPAVSSRSLDPNNMFAIAHTGVTTGTKVMVNSMSREIYPITYVYGFSSKGFSYFVTVQKKFTDPPKPFISKLIRICHEDVHYYSYTEVPLVCRAPDGTDYNLAQAAYVGRPGSELAVSLGIAAQDDVLFAVFAKSKDESDIYNKPSPNSALCVYALSAVHRKFTQNIQHCFNGFGDRGLDFINPSQNCMVTQVQINDDFCGMDVNTPLGGSMPIEATPVLTYSGLLLTSVAATSTHDYTVAFMGTATGHLKKAVVESVTSAFEYSDLQIDESKSVSPDMLFDKNKEFLYVMTERRVTMVKVQECLVYKTCSECLEAQDPYCGWCSLENKCSLRSDCAEAAQDPLYWLSYKSGKCTTITSVHPPQIQRTTARILNLVIDNLPVLEGQFFCAFTALGKTLVTNASRSANGVSCATPHTDSLPPIPPTQHHFTAKLSVRMKIGPDFVATNFTFYDCSTYTSCTQCVSSPFPCDWCVGGHRCTHDTGENCRNDILVTGISSIGPSIRSGPGFCPRINTTTGGSIEILVPSGISKRIQVKVDNIQPIIASTRFVCQFNIEGRVRQVHAQLLGDTIYCEPMVFAYGTQAPNITTAFAVIWDGSKPLDNPENIHVLVYRCQGMAQNCGICLELPDKYACGWCQDPPSSCQVHEQCSADPTQWLDHSQTCPDPKITKFYPESGPWEGGTNITIEGINLGRVFEDVAGGVKVVYDADGRTIAECLPHKENYRKTSKIVCQVESPRNLTTGLGRGSIAGPIVVKVQNDYIARSKKHYSFVNPRITSVEPSKGPKSGGTRLRIWGLHMDAGSRAEAFVDGLECKVTGRRRNCVECITSASKEKGPGKVRVKFDNGLRIFEDYNFLYVDDPIIQHVESGSGQRGTPKGIPSGGISITVHGTNLNAVQEPMMYVLVDSQEYTSPCKAESATEMKCRSPAVPPSKIDFSGEEAVELDFGFLMDSVERVKNLSERPGFPKFYMYPDPVYYKFTEENNIKYYKSDYLTINGQNLDRASQESDVIVRIGTSYCNVTSLSRSQLTCRPPTSQPLARDAAGFPVPGQLPEVVVEVGDILKFPIGKLSYELPSSHDSALSKPVIIGVIVGGCILVIIVIIILIAYRQKSTESSRVLKNMQEQMDVLELRVASECKEAFAELQTEMTDLTSDLTAGGIPFLDYQSYAMKVLFPNSDDHPVLREMQLDPLKKSYIEKGLRLYGQLIMNKIFLLLFIRTLESNRYFSMRDRVNVASLIMVTLQGKMEYCTDILKTLLAELIEKCIEGKSHPKLLLRRTESVAEKMLSSWFTFLLYKFLRECAGEPLFMLYRAIKQQVDKGPVDAITSEARYSLSEEKLIRQSIEYKSMTVYVSMSLQTQYVSGLEPPGENIETPVKVLDCDTILQVKEKALDTIYKSTPFTQRPSKEDLDLEWRTGTSGRLTLSDEDATTKQDGEWKRLNTLAHYKVPDGALLTLVPKQSSMYNLSIMTDKVDRHKYETLNFSLKTSPTLSRATSPLNHDPESGYKYWHLVKHHDAENNKEGERGNKMVSEIYLTRLLATKGTLQKFVDDLFETIFSTAHRGSALPLAIKYMFDFLDDQALNHAISDPEVVHTWKSNSLPLRFWVNLIKNPNFVFDIYKTNIVDSCLSVVAQTFMDACSTSEHRLGKDSPSSKLLYAKDIPIYKDWVERYYQDIQLMPAISDQDMNAMLAEESRLHAHEFNTNVALYELYSYAVKYNDQLMQTLEEDEFSRKNKLAWKLEQVHAIMSGESEA</sequence>
<evidence type="ECO:0000256" key="15">
    <source>
        <dbReference type="SAM" id="Phobius"/>
    </source>
</evidence>
<keyword evidence="9 15" id="KW-1133">Transmembrane helix</keyword>
<dbReference type="InterPro" id="IPR013548">
    <property type="entry name" value="Plexin_cytoplasmic_RasGAP_dom"/>
</dbReference>
<dbReference type="PROSITE" id="PS51004">
    <property type="entry name" value="SEMA"/>
    <property type="match status" value="1"/>
</dbReference>
<dbReference type="InterPro" id="IPR016201">
    <property type="entry name" value="PSI"/>
</dbReference>
<dbReference type="Pfam" id="PF08337">
    <property type="entry name" value="Plexin_cytopl"/>
    <property type="match status" value="1"/>
</dbReference>
<feature type="signal peptide" evidence="16">
    <location>
        <begin position="1"/>
        <end position="27"/>
    </location>
</feature>
<dbReference type="FunFam" id="2.60.40.10:FF:000728">
    <property type="entry name" value="Plexin D1"/>
    <property type="match status" value="1"/>
</dbReference>
<reference evidence="18" key="2">
    <citation type="submission" date="2020-06" db="EMBL/GenBank/DDBJ databases">
        <authorList>
            <person name="Sheffer M."/>
        </authorList>
    </citation>
    <scope>NUCLEOTIDE SEQUENCE</scope>
</reference>
<dbReference type="InterPro" id="IPR036352">
    <property type="entry name" value="Semap_dom_sf"/>
</dbReference>
<dbReference type="InterPro" id="IPR008936">
    <property type="entry name" value="Rho_GTPase_activation_prot"/>
</dbReference>
<evidence type="ECO:0000256" key="3">
    <source>
        <dbReference type="ARBA" id="ARBA00022473"/>
    </source>
</evidence>
<dbReference type="Pfam" id="PF24479">
    <property type="entry name" value="PSI_PlexinA-B"/>
    <property type="match status" value="1"/>
</dbReference>
<dbReference type="FunFam" id="1.10.506.10:FF:000027">
    <property type="entry name" value="Plexin A, isoform B"/>
    <property type="match status" value="1"/>
</dbReference>
<keyword evidence="10 15" id="KW-0472">Membrane</keyword>
<keyword evidence="12" id="KW-0675">Receptor</keyword>
<gene>
    <name evidence="18" type="ORF">HNY73_010775</name>
</gene>
<reference evidence="18" key="1">
    <citation type="journal article" date="2020" name="bioRxiv">
        <title>Chromosome-level reference genome of the European wasp spider Argiope bruennichi: a resource for studies on range expansion and evolutionary adaptation.</title>
        <authorList>
            <person name="Sheffer M.M."/>
            <person name="Hoppe A."/>
            <person name="Krehenwinkel H."/>
            <person name="Uhl G."/>
            <person name="Kuss A.W."/>
            <person name="Jensen L."/>
            <person name="Jensen C."/>
            <person name="Gillespie R.G."/>
            <person name="Hoff K.J."/>
            <person name="Prost S."/>
        </authorList>
    </citation>
    <scope>NUCLEOTIDE SEQUENCE</scope>
</reference>
<dbReference type="OMA" id="HESRWLE"/>
<dbReference type="InterPro" id="IPR041362">
    <property type="entry name" value="TIG2_plexin"/>
</dbReference>
<evidence type="ECO:0000256" key="14">
    <source>
        <dbReference type="PROSITE-ProRule" id="PRU00352"/>
    </source>
</evidence>
<evidence type="ECO:0000313" key="19">
    <source>
        <dbReference type="Proteomes" id="UP000807504"/>
    </source>
</evidence>
<dbReference type="Gene3D" id="2.130.10.10">
    <property type="entry name" value="YVTN repeat-like/Quinoprotein amine dehydrogenase"/>
    <property type="match status" value="1"/>
</dbReference>
<keyword evidence="3" id="KW-0217">Developmental protein</keyword>
<comment type="subcellular location">
    <subcellularLocation>
        <location evidence="1">Cell membrane</location>
        <topology evidence="1">Single-pass type I membrane protein</topology>
    </subcellularLocation>
</comment>
<dbReference type="Gene3D" id="1.10.506.10">
    <property type="entry name" value="GTPase Activation - p120gap, domain 1"/>
    <property type="match status" value="2"/>
</dbReference>
<dbReference type="InterPro" id="IPR046800">
    <property type="entry name" value="Plexin_RBD"/>
</dbReference>